<sequence length="248" mass="27800">MSSASRAWIVAASVGADGIMFSDSGNRSAGEAARVCNRWNVVEEEERVLSYCVQVREEKIGKKRKRRNKKESVQAGRGAGEEEEEEERHGGWRCRWGWVCSKEGHAWRRQGRERCRWVVDGDDGDGSWVKEGHAGRRRWRWVRVGGCAGGLEMGPCGDAGRWVLRVGAGGWGCRGGSGRGGKEWWVLLQAGVQAGGWVLLHVEMGVQDRWLPARRRYRRTTQATTIRVRLSPEKKQQGAAVSTVMLQK</sequence>
<gene>
    <name evidence="1" type="ORF">MRB53_018179</name>
</gene>
<dbReference type="EMBL" id="CM056813">
    <property type="protein sequence ID" value="KAJ8641485.1"/>
    <property type="molecule type" value="Genomic_DNA"/>
</dbReference>
<reference evidence="1 2" key="1">
    <citation type="journal article" date="2022" name="Hortic Res">
        <title>A haplotype resolved chromosomal level avocado genome allows analysis of novel avocado genes.</title>
        <authorList>
            <person name="Nath O."/>
            <person name="Fletcher S.J."/>
            <person name="Hayward A."/>
            <person name="Shaw L.M."/>
            <person name="Masouleh A.K."/>
            <person name="Furtado A."/>
            <person name="Henry R.J."/>
            <person name="Mitter N."/>
        </authorList>
    </citation>
    <scope>NUCLEOTIDE SEQUENCE [LARGE SCALE GENOMIC DNA]</scope>
    <source>
        <strain evidence="2">cv. Hass</strain>
    </source>
</reference>
<name>A0ACC2M762_PERAE</name>
<accession>A0ACC2M762</accession>
<dbReference type="Proteomes" id="UP001234297">
    <property type="component" value="Chromosome 5"/>
</dbReference>
<comment type="caution">
    <text evidence="1">The sequence shown here is derived from an EMBL/GenBank/DDBJ whole genome shotgun (WGS) entry which is preliminary data.</text>
</comment>
<keyword evidence="2" id="KW-1185">Reference proteome</keyword>
<proteinExistence type="predicted"/>
<evidence type="ECO:0000313" key="2">
    <source>
        <dbReference type="Proteomes" id="UP001234297"/>
    </source>
</evidence>
<evidence type="ECO:0000313" key="1">
    <source>
        <dbReference type="EMBL" id="KAJ8641485.1"/>
    </source>
</evidence>
<protein>
    <submittedName>
        <fullName evidence="1">Uncharacterized protein</fullName>
    </submittedName>
</protein>
<organism evidence="1 2">
    <name type="scientific">Persea americana</name>
    <name type="common">Avocado</name>
    <dbReference type="NCBI Taxonomy" id="3435"/>
    <lineage>
        <taxon>Eukaryota</taxon>
        <taxon>Viridiplantae</taxon>
        <taxon>Streptophyta</taxon>
        <taxon>Embryophyta</taxon>
        <taxon>Tracheophyta</taxon>
        <taxon>Spermatophyta</taxon>
        <taxon>Magnoliopsida</taxon>
        <taxon>Magnoliidae</taxon>
        <taxon>Laurales</taxon>
        <taxon>Lauraceae</taxon>
        <taxon>Persea</taxon>
    </lineage>
</organism>